<evidence type="ECO:0000256" key="8">
    <source>
        <dbReference type="ARBA" id="ARBA00023139"/>
    </source>
</evidence>
<keyword evidence="5 13" id="KW-0133">Cell shape</keyword>
<dbReference type="Pfam" id="PF03734">
    <property type="entry name" value="YkuD"/>
    <property type="match status" value="1"/>
</dbReference>
<evidence type="ECO:0000256" key="4">
    <source>
        <dbReference type="ARBA" id="ARBA00022729"/>
    </source>
</evidence>
<dbReference type="UniPathway" id="UPA00219"/>
<evidence type="ECO:0000313" key="16">
    <source>
        <dbReference type="EMBL" id="TCP46840.1"/>
    </source>
</evidence>
<dbReference type="GO" id="GO:0071555">
    <property type="term" value="P:cell wall organization"/>
    <property type="evidence" value="ECO:0007669"/>
    <property type="project" value="UniProtKB-UniRule"/>
</dbReference>
<evidence type="ECO:0000256" key="14">
    <source>
        <dbReference type="SAM" id="MobiDB-lite"/>
    </source>
</evidence>
<dbReference type="InterPro" id="IPR041280">
    <property type="entry name" value="Big_10"/>
</dbReference>
<dbReference type="GO" id="GO:0005576">
    <property type="term" value="C:extracellular region"/>
    <property type="evidence" value="ECO:0007669"/>
    <property type="project" value="TreeGrafter"/>
</dbReference>
<dbReference type="GO" id="GO:0016746">
    <property type="term" value="F:acyltransferase activity"/>
    <property type="evidence" value="ECO:0007669"/>
    <property type="project" value="UniProtKB-KW"/>
</dbReference>
<evidence type="ECO:0000256" key="10">
    <source>
        <dbReference type="ARBA" id="ARBA00023315"/>
    </source>
</evidence>
<dbReference type="GO" id="GO:0018104">
    <property type="term" value="P:peptidoglycan-protein cross-linking"/>
    <property type="evidence" value="ECO:0007669"/>
    <property type="project" value="TreeGrafter"/>
</dbReference>
<dbReference type="CDD" id="cd16913">
    <property type="entry name" value="YkuD_like"/>
    <property type="match status" value="1"/>
</dbReference>
<dbReference type="Gene3D" id="2.40.440.10">
    <property type="entry name" value="L,D-transpeptidase catalytic domain-like"/>
    <property type="match status" value="1"/>
</dbReference>
<evidence type="ECO:0000256" key="1">
    <source>
        <dbReference type="ARBA" id="ARBA00004752"/>
    </source>
</evidence>
<evidence type="ECO:0000256" key="9">
    <source>
        <dbReference type="ARBA" id="ARBA00023288"/>
    </source>
</evidence>
<dbReference type="RefSeq" id="WP_132879553.1">
    <property type="nucleotide sequence ID" value="NZ_SLXQ01000013.1"/>
</dbReference>
<dbReference type="PROSITE" id="PS52029">
    <property type="entry name" value="LD_TPASE"/>
    <property type="match status" value="1"/>
</dbReference>
<evidence type="ECO:0000256" key="12">
    <source>
        <dbReference type="ARBA" id="ARBA00060592"/>
    </source>
</evidence>
<keyword evidence="6 13" id="KW-0573">Peptidoglycan synthesis</keyword>
<evidence type="ECO:0000256" key="7">
    <source>
        <dbReference type="ARBA" id="ARBA00023136"/>
    </source>
</evidence>
<dbReference type="FunFam" id="2.40.440.10:FF:000005">
    <property type="entry name" value="L,D-transpeptidase 2"/>
    <property type="match status" value="1"/>
</dbReference>
<feature type="region of interest" description="Disordered" evidence="14">
    <location>
        <begin position="51"/>
        <end position="86"/>
    </location>
</feature>
<keyword evidence="10" id="KW-0012">Acyltransferase</keyword>
<evidence type="ECO:0000256" key="6">
    <source>
        <dbReference type="ARBA" id="ARBA00022984"/>
    </source>
</evidence>
<proteinExistence type="predicted"/>
<comment type="caution">
    <text evidence="16">The sequence shown here is derived from an EMBL/GenBank/DDBJ whole genome shotgun (WGS) entry which is preliminary data.</text>
</comment>
<keyword evidence="3" id="KW-0808">Transferase</keyword>
<feature type="domain" description="L,D-TPase catalytic" evidence="15">
    <location>
        <begin position="266"/>
        <end position="391"/>
    </location>
</feature>
<dbReference type="OrthoDB" id="5242354at2"/>
<gene>
    <name evidence="16" type="ORF">EV191_113118</name>
</gene>
<feature type="compositionally biased region" description="Low complexity" evidence="14">
    <location>
        <begin position="62"/>
        <end position="71"/>
    </location>
</feature>
<reference evidence="16 17" key="1">
    <citation type="submission" date="2019-03" db="EMBL/GenBank/DDBJ databases">
        <title>Genomic Encyclopedia of Type Strains, Phase IV (KMG-IV): sequencing the most valuable type-strain genomes for metagenomic binning, comparative biology and taxonomic classification.</title>
        <authorList>
            <person name="Goeker M."/>
        </authorList>
    </citation>
    <scope>NUCLEOTIDE SEQUENCE [LARGE SCALE GENOMIC DNA]</scope>
    <source>
        <strain evidence="16 17">DSM 45765</strain>
    </source>
</reference>
<evidence type="ECO:0000256" key="3">
    <source>
        <dbReference type="ARBA" id="ARBA00022679"/>
    </source>
</evidence>
<protein>
    <submittedName>
        <fullName evidence="16">Peptidoglycan transpeptidase (ErfK-YbiS-YhnG family)</fullName>
    </submittedName>
</protein>
<dbReference type="Proteomes" id="UP000294911">
    <property type="component" value="Unassembled WGS sequence"/>
</dbReference>
<comment type="pathway">
    <text evidence="12">Glycan biosynthesis.</text>
</comment>
<dbReference type="Gene3D" id="2.60.40.3710">
    <property type="match status" value="1"/>
</dbReference>
<evidence type="ECO:0000256" key="11">
    <source>
        <dbReference type="ARBA" id="ARBA00023316"/>
    </source>
</evidence>
<accession>A0A4R2QCT6</accession>
<evidence type="ECO:0000256" key="2">
    <source>
        <dbReference type="ARBA" id="ARBA00022475"/>
    </source>
</evidence>
<keyword evidence="9" id="KW-0449">Lipoprotein</keyword>
<dbReference type="CDD" id="cd13432">
    <property type="entry name" value="LDT_IgD_like_2"/>
    <property type="match status" value="1"/>
</dbReference>
<evidence type="ECO:0000313" key="17">
    <source>
        <dbReference type="Proteomes" id="UP000294911"/>
    </source>
</evidence>
<comment type="pathway">
    <text evidence="1 13">Cell wall biogenesis; peptidoglycan biosynthesis.</text>
</comment>
<name>A0A4R2QCT6_9PSEU</name>
<evidence type="ECO:0000256" key="13">
    <source>
        <dbReference type="PROSITE-ProRule" id="PRU01373"/>
    </source>
</evidence>
<dbReference type="InterPro" id="IPR038063">
    <property type="entry name" value="Transpep_catalytic_dom"/>
</dbReference>
<dbReference type="EMBL" id="SLXQ01000013">
    <property type="protein sequence ID" value="TCP46840.1"/>
    <property type="molecule type" value="Genomic_DNA"/>
</dbReference>
<keyword evidence="11 13" id="KW-0961">Cell wall biogenesis/degradation</keyword>
<dbReference type="PANTHER" id="PTHR30582">
    <property type="entry name" value="L,D-TRANSPEPTIDASE"/>
    <property type="match status" value="1"/>
</dbReference>
<feature type="active site" description="Nucleophile" evidence="13">
    <location>
        <position position="367"/>
    </location>
</feature>
<dbReference type="SUPFAM" id="SSF141523">
    <property type="entry name" value="L,D-transpeptidase catalytic domain-like"/>
    <property type="match status" value="1"/>
</dbReference>
<keyword evidence="7" id="KW-0472">Membrane</keyword>
<feature type="active site" description="Proton donor/acceptor" evidence="13">
    <location>
        <position position="349"/>
    </location>
</feature>
<dbReference type="GO" id="GO:0071972">
    <property type="term" value="F:peptidoglycan L,D-transpeptidase activity"/>
    <property type="evidence" value="ECO:0007669"/>
    <property type="project" value="TreeGrafter"/>
</dbReference>
<dbReference type="InterPro" id="IPR005490">
    <property type="entry name" value="LD_TPept_cat_dom"/>
</dbReference>
<evidence type="ECO:0000259" key="15">
    <source>
        <dbReference type="PROSITE" id="PS52029"/>
    </source>
</evidence>
<evidence type="ECO:0000256" key="5">
    <source>
        <dbReference type="ARBA" id="ARBA00022960"/>
    </source>
</evidence>
<keyword evidence="17" id="KW-1185">Reference proteome</keyword>
<dbReference type="Gene3D" id="2.60.40.3780">
    <property type="match status" value="1"/>
</dbReference>
<keyword evidence="4" id="KW-0732">Signal</keyword>
<keyword evidence="2" id="KW-1003">Cell membrane</keyword>
<dbReference type="GO" id="GO:0008360">
    <property type="term" value="P:regulation of cell shape"/>
    <property type="evidence" value="ECO:0007669"/>
    <property type="project" value="UniProtKB-UniRule"/>
</dbReference>
<dbReference type="InterPro" id="IPR050979">
    <property type="entry name" value="LD-transpeptidase"/>
</dbReference>
<sequence length="422" mass="44701">MSGLRFLARHRGGANKRDRITGSARAASVAGLAALTLTVVTALAGCTPSPAEQVANTGQQGSAKPSAPSKPISMKLNPSDGANDVEPGKPITVTAEHGKLSKVTLTGEDGTPVKGKIVDDGARWVSGEPLGFGKGYTAKAVGTGSDGERAVESSSFRTATPQGTATVSVQPTDGETVGVGQPLIFTFSTNIPDKEAAEEALRVSTDPVTDGAFYWFDDATVHWRPKEYWTSGTNVDINAAIYGKDLGGGIYGGDDQRAKVQIGDRVVVIADGASYQMSVSINGKQVRKMPISMGKPGYDTPHGTYVAMSEHQGYTMDSTTYGVAEDAPEGYRIWVEIATRMSYSGIFYHSAPWSVAQQGSEHSSHGCINLSSEDARWLQGVSNKGDVIIVRNTDGPKLEPTDGWGDWQIPWEQWLSGGKRNG</sequence>
<organism evidence="16 17">
    <name type="scientific">Tamaricihabitans halophyticus</name>
    <dbReference type="NCBI Taxonomy" id="1262583"/>
    <lineage>
        <taxon>Bacteria</taxon>
        <taxon>Bacillati</taxon>
        <taxon>Actinomycetota</taxon>
        <taxon>Actinomycetes</taxon>
        <taxon>Pseudonocardiales</taxon>
        <taxon>Pseudonocardiaceae</taxon>
        <taxon>Tamaricihabitans</taxon>
    </lineage>
</organism>
<keyword evidence="8" id="KW-0564">Palmitate</keyword>
<dbReference type="PANTHER" id="PTHR30582:SF2">
    <property type="entry name" value="L,D-TRANSPEPTIDASE YCIB-RELATED"/>
    <property type="match status" value="1"/>
</dbReference>
<dbReference type="AlphaFoldDB" id="A0A4R2QCT6"/>
<dbReference type="Pfam" id="PF17964">
    <property type="entry name" value="Big_10"/>
    <property type="match status" value="1"/>
</dbReference>